<evidence type="ECO:0000313" key="3">
    <source>
        <dbReference type="Proteomes" id="UP000422736"/>
    </source>
</evidence>
<dbReference type="InterPro" id="IPR053006">
    <property type="entry name" value="Meiosis_regulatory"/>
</dbReference>
<dbReference type="PANTHER" id="PTHR28094:SF1">
    <property type="entry name" value="MEIOTICALLY UP-REGULATED GENE 113 PROTEIN"/>
    <property type="match status" value="1"/>
</dbReference>
<feature type="domain" description="Bacteriophage T5 Orf172 DNA-binding" evidence="1">
    <location>
        <begin position="85"/>
        <end position="234"/>
    </location>
</feature>
<dbReference type="EMBL" id="CP015055">
    <property type="protein sequence ID" value="QGN14574.1"/>
    <property type="molecule type" value="Genomic_DNA"/>
</dbReference>
<evidence type="ECO:0000313" key="2">
    <source>
        <dbReference type="EMBL" id="QGN14574.1"/>
    </source>
</evidence>
<dbReference type="Pfam" id="PF10544">
    <property type="entry name" value="T5orf172"/>
    <property type="match status" value="1"/>
</dbReference>
<reference evidence="2 3" key="1">
    <citation type="submission" date="2016-03" db="EMBL/GenBank/DDBJ databases">
        <title>How can Kluyveromyces marxianus grow so fast - potential evolutionary course in Saccharomyces Complex revealed by comparative genomics.</title>
        <authorList>
            <person name="Mo W."/>
            <person name="Lu W."/>
            <person name="Yang X."/>
            <person name="Qi J."/>
            <person name="Lv H."/>
        </authorList>
    </citation>
    <scope>NUCLEOTIDE SEQUENCE [LARGE SCALE GENOMIC DNA]</scope>
    <source>
        <strain evidence="2 3">FIM1</strain>
    </source>
</reference>
<gene>
    <name evidence="2" type="ORF">FIM1_1236</name>
</gene>
<dbReference type="SMART" id="SM00974">
    <property type="entry name" value="T5orf172"/>
    <property type="match status" value="1"/>
</dbReference>
<protein>
    <submittedName>
        <fullName evidence="2">Protein YPL034W</fullName>
    </submittedName>
</protein>
<accession>A0ABX6ES66</accession>
<dbReference type="InterPro" id="IPR018306">
    <property type="entry name" value="Phage_T5_Orf172_DNA-bd"/>
</dbReference>
<dbReference type="PANTHER" id="PTHR28094">
    <property type="entry name" value="MEIOTICALLY UP-REGULATED GENE 113 PROTEIN"/>
    <property type="match status" value="1"/>
</dbReference>
<sequence>MSSQCLGITQKGTPCKLNAKQGGRYCRHHEVQETSEGYIYIYTFEELYENAILSRKERNQISWLAIDESKLNKAKKVGITPWQHQGDEILIKIGMTTRDDVSIRLAEWRKQCKREIIPINPSRALQFYSLDSNTRHSKKSNIIDKVSRLFSKLDLSGGSTSSKTSSTATQTLNLSTYKRNGFRCTHPRDVEREIHEWLWHKYGKGNVLCEACHKTHHEWVRVPVREMVSIMYTIEGICSRSEYAAATSKRERPYKLKRAAEQKTS</sequence>
<proteinExistence type="predicted"/>
<keyword evidence="3" id="KW-1185">Reference proteome</keyword>
<organism evidence="2 3">
    <name type="scientific">Kluyveromyces marxianus</name>
    <name type="common">Yeast</name>
    <name type="synonym">Candida kefyr</name>
    <dbReference type="NCBI Taxonomy" id="4911"/>
    <lineage>
        <taxon>Eukaryota</taxon>
        <taxon>Fungi</taxon>
        <taxon>Dikarya</taxon>
        <taxon>Ascomycota</taxon>
        <taxon>Saccharomycotina</taxon>
        <taxon>Saccharomycetes</taxon>
        <taxon>Saccharomycetales</taxon>
        <taxon>Saccharomycetaceae</taxon>
        <taxon>Kluyveromyces</taxon>
    </lineage>
</organism>
<evidence type="ECO:0000259" key="1">
    <source>
        <dbReference type="SMART" id="SM00974"/>
    </source>
</evidence>
<name>A0ABX6ES66_KLUMA</name>
<reference evidence="2 3" key="2">
    <citation type="submission" date="2019-11" db="EMBL/GenBank/DDBJ databases">
        <authorList>
            <person name="Lu H."/>
        </authorList>
    </citation>
    <scope>NUCLEOTIDE SEQUENCE [LARGE SCALE GENOMIC DNA]</scope>
    <source>
        <strain evidence="2 3">FIM1</strain>
    </source>
</reference>
<dbReference type="Proteomes" id="UP000422736">
    <property type="component" value="Chromosome 2"/>
</dbReference>